<feature type="region of interest" description="Disordered" evidence="1">
    <location>
        <begin position="1"/>
        <end position="39"/>
    </location>
</feature>
<gene>
    <name evidence="3" type="ORF">JKP88DRAFT_286260</name>
</gene>
<evidence type="ECO:0000313" key="3">
    <source>
        <dbReference type="EMBL" id="KAG5190117.1"/>
    </source>
</evidence>
<dbReference type="EMBL" id="JAFCMP010000039">
    <property type="protein sequence ID" value="KAG5190117.1"/>
    <property type="molecule type" value="Genomic_DNA"/>
</dbReference>
<feature type="transmembrane region" description="Helical" evidence="2">
    <location>
        <begin position="104"/>
        <end position="129"/>
    </location>
</feature>
<reference evidence="3" key="1">
    <citation type="submission" date="2021-02" db="EMBL/GenBank/DDBJ databases">
        <title>First Annotated Genome of the Yellow-green Alga Tribonema minus.</title>
        <authorList>
            <person name="Mahan K.M."/>
        </authorList>
    </citation>
    <scope>NUCLEOTIDE SEQUENCE</scope>
    <source>
        <strain evidence="3">UTEX B ZZ1240</strain>
    </source>
</reference>
<comment type="caution">
    <text evidence="3">The sequence shown here is derived from an EMBL/GenBank/DDBJ whole genome shotgun (WGS) entry which is preliminary data.</text>
</comment>
<keyword evidence="2" id="KW-0812">Transmembrane</keyword>
<keyword evidence="4" id="KW-1185">Reference proteome</keyword>
<dbReference type="OrthoDB" id="198634at2759"/>
<sequence>MSETEEDGGSSTAVRRVRKRRKATAPPLPLQEELQASAGDEASAVAAAALELSTELDEEPASKTAGTKVNMDELGADIAKYKRREAAAGPKDSSLDAGATLKAIFSWILTADFFIVVGFLGWLVVAVIARSVLKDGSLLDGFSAAWAPIIQPALGVLMAGTIASGTVSQLTGGGGGEGDEQ</sequence>
<dbReference type="AlphaFoldDB" id="A0A835ZDF1"/>
<accession>A0A835ZDF1</accession>
<evidence type="ECO:0000256" key="2">
    <source>
        <dbReference type="SAM" id="Phobius"/>
    </source>
</evidence>
<name>A0A835ZDF1_9STRA</name>
<proteinExistence type="predicted"/>
<protein>
    <submittedName>
        <fullName evidence="3">Uncharacterized protein</fullName>
    </submittedName>
</protein>
<keyword evidence="2" id="KW-1133">Transmembrane helix</keyword>
<evidence type="ECO:0000313" key="4">
    <source>
        <dbReference type="Proteomes" id="UP000664859"/>
    </source>
</evidence>
<dbReference type="Proteomes" id="UP000664859">
    <property type="component" value="Unassembled WGS sequence"/>
</dbReference>
<keyword evidence="2" id="KW-0472">Membrane</keyword>
<evidence type="ECO:0000256" key="1">
    <source>
        <dbReference type="SAM" id="MobiDB-lite"/>
    </source>
</evidence>
<organism evidence="3 4">
    <name type="scientific">Tribonema minus</name>
    <dbReference type="NCBI Taxonomy" id="303371"/>
    <lineage>
        <taxon>Eukaryota</taxon>
        <taxon>Sar</taxon>
        <taxon>Stramenopiles</taxon>
        <taxon>Ochrophyta</taxon>
        <taxon>PX clade</taxon>
        <taxon>Xanthophyceae</taxon>
        <taxon>Tribonematales</taxon>
        <taxon>Tribonemataceae</taxon>
        <taxon>Tribonema</taxon>
    </lineage>
</organism>